<comment type="caution">
    <text evidence="2">The sequence shown here is derived from an EMBL/GenBank/DDBJ whole genome shotgun (WGS) entry which is preliminary data.</text>
</comment>
<sequence>MQYVFIIIAVAAIVVYSAQHDLTSFSQFMDYVRGDMLALMLWLAITIVVLGAVFVVMRIGRRK</sequence>
<gene>
    <name evidence="2" type="ORF">ALO53_200016</name>
    <name evidence="3" type="ORF">ALP66_200077</name>
</gene>
<evidence type="ECO:0000313" key="2">
    <source>
        <dbReference type="EMBL" id="KPX80135.1"/>
    </source>
</evidence>
<name>A0A0N8S0U1_PSEA0</name>
<evidence type="ECO:0000256" key="1">
    <source>
        <dbReference type="SAM" id="Phobius"/>
    </source>
</evidence>
<dbReference type="Proteomes" id="UP000050469">
    <property type="component" value="Unassembled WGS sequence"/>
</dbReference>
<dbReference type="RefSeq" id="WP_044319876.1">
    <property type="nucleotide sequence ID" value="NZ_LJQO01000050.1"/>
</dbReference>
<evidence type="ECO:0000313" key="4">
    <source>
        <dbReference type="Proteomes" id="UP000050469"/>
    </source>
</evidence>
<dbReference type="AlphaFoldDB" id="A0A0N8S0U1"/>
<dbReference type="EMBL" id="RBSP01000311">
    <property type="protein sequence ID" value="RMS49899.1"/>
    <property type="molecule type" value="Genomic_DNA"/>
</dbReference>
<dbReference type="Proteomes" id="UP000270873">
    <property type="component" value="Unassembled WGS sequence"/>
</dbReference>
<evidence type="ECO:0000313" key="5">
    <source>
        <dbReference type="Proteomes" id="UP000270873"/>
    </source>
</evidence>
<organism evidence="2 4">
    <name type="scientific">Pseudomonas amygdali pv. photiniae</name>
    <dbReference type="NCBI Taxonomy" id="251724"/>
    <lineage>
        <taxon>Bacteria</taxon>
        <taxon>Pseudomonadati</taxon>
        <taxon>Pseudomonadota</taxon>
        <taxon>Gammaproteobacteria</taxon>
        <taxon>Pseudomonadales</taxon>
        <taxon>Pseudomonadaceae</taxon>
        <taxon>Pseudomonas</taxon>
        <taxon>Pseudomonas amygdali</taxon>
    </lineage>
</organism>
<keyword evidence="1" id="KW-0472">Membrane</keyword>
<reference evidence="3 5" key="2">
    <citation type="submission" date="2018-08" db="EMBL/GenBank/DDBJ databases">
        <title>Recombination of ecologically and evolutionarily significant loci maintains genetic cohesion in the Pseudomonas syringae species complex.</title>
        <authorList>
            <person name="Dillon M."/>
            <person name="Thakur S."/>
            <person name="Almeida R.N.D."/>
            <person name="Weir B.S."/>
            <person name="Guttman D.S."/>
        </authorList>
    </citation>
    <scope>NUCLEOTIDE SEQUENCE [LARGE SCALE GENOMIC DNA]</scope>
    <source>
        <strain evidence="3 5">ICMP 7847</strain>
    </source>
</reference>
<keyword evidence="1" id="KW-1133">Transmembrane helix</keyword>
<evidence type="ECO:0000313" key="3">
    <source>
        <dbReference type="EMBL" id="RMS49899.1"/>
    </source>
</evidence>
<dbReference type="EMBL" id="LJQO01000050">
    <property type="protein sequence ID" value="KPX80135.1"/>
    <property type="molecule type" value="Genomic_DNA"/>
</dbReference>
<proteinExistence type="predicted"/>
<keyword evidence="1" id="KW-0812">Transmembrane</keyword>
<dbReference type="PATRIC" id="fig|251724.3.peg.5321"/>
<protein>
    <submittedName>
        <fullName evidence="2">TraN protein</fullName>
    </submittedName>
</protein>
<feature type="transmembrane region" description="Helical" evidence="1">
    <location>
        <begin position="36"/>
        <end position="57"/>
    </location>
</feature>
<reference evidence="2 4" key="1">
    <citation type="submission" date="2015-09" db="EMBL/GenBank/DDBJ databases">
        <title>Genome announcement of multiple Pseudomonas syringae strains.</title>
        <authorList>
            <person name="Thakur S."/>
            <person name="Wang P.W."/>
            <person name="Gong Y."/>
            <person name="Weir B.S."/>
            <person name="Guttman D.S."/>
        </authorList>
    </citation>
    <scope>NUCLEOTIDE SEQUENCE [LARGE SCALE GENOMIC DNA]</scope>
    <source>
        <strain evidence="2 4">ICMP7840</strain>
    </source>
</reference>
<accession>A0A0N8S0U1</accession>